<organism evidence="1 2">
    <name type="scientific">Plasmodium brasilianum</name>
    <dbReference type="NCBI Taxonomy" id="5824"/>
    <lineage>
        <taxon>Eukaryota</taxon>
        <taxon>Sar</taxon>
        <taxon>Alveolata</taxon>
        <taxon>Apicomplexa</taxon>
        <taxon>Aconoidasida</taxon>
        <taxon>Haemosporida</taxon>
        <taxon>Plasmodiidae</taxon>
        <taxon>Plasmodium</taxon>
        <taxon>Plasmodium (Plasmodium)</taxon>
    </lineage>
</organism>
<sequence length="208" mass="25453">MRFDNSNLYKYLDQKHNVYRQLDTRIYRLVSEDKKTKHSNYGIYKEKNIYNNKKETIQNDKHACKRSLKNGRDYERVKDNKFSEDFKGNIYFNKRIFNKKYYLRNVKKFANADFKFLRKSIQMKDDWFFYLLFLHLISILGTFILYSQKSIAKEWWYIPAFALICILQFIVLVVAFYIYRKTVKCEKLRHIKSDMHNTAYPSLSKLLF</sequence>
<keyword evidence="2" id="KW-1185">Reference proteome</keyword>
<dbReference type="EMBL" id="CM043775">
    <property type="protein sequence ID" value="KAI4839628.1"/>
    <property type="molecule type" value="Genomic_DNA"/>
</dbReference>
<reference evidence="1" key="1">
    <citation type="submission" date="2022-06" db="EMBL/GenBank/DDBJ databases">
        <title>The First Complete Genome of the Simian Malaria Parasite Plasmodium brasilianum.</title>
        <authorList>
            <person name="Bajic M."/>
            <person name="Ravishankar S."/>
        </authorList>
    </citation>
    <scope>NUCLEOTIDE SEQUENCE</scope>
    <source>
        <strain evidence="1">Bolivian I</strain>
    </source>
</reference>
<protein>
    <submittedName>
        <fullName evidence="1">Uncharacterized protein</fullName>
    </submittedName>
</protein>
<evidence type="ECO:0000313" key="2">
    <source>
        <dbReference type="Proteomes" id="UP001056978"/>
    </source>
</evidence>
<gene>
    <name evidence="1" type="ORF">MKS88_002185</name>
</gene>
<accession>A0ACB9YE76</accession>
<name>A0ACB9YE76_PLABR</name>
<dbReference type="Proteomes" id="UP001056978">
    <property type="component" value="Chromosome 7"/>
</dbReference>
<evidence type="ECO:0000313" key="1">
    <source>
        <dbReference type="EMBL" id="KAI4839628.1"/>
    </source>
</evidence>
<comment type="caution">
    <text evidence="1">The sequence shown here is derived from an EMBL/GenBank/DDBJ whole genome shotgun (WGS) entry which is preliminary data.</text>
</comment>
<proteinExistence type="predicted"/>